<protein>
    <submittedName>
        <fullName evidence="3">Lysophospholipase L1-like esterase</fullName>
    </submittedName>
</protein>
<dbReference type="InterPro" id="IPR036514">
    <property type="entry name" value="SGNH_hydro_sf"/>
</dbReference>
<dbReference type="AlphaFoldDB" id="A0A562IM76"/>
<evidence type="ECO:0000259" key="2">
    <source>
        <dbReference type="Pfam" id="PF13472"/>
    </source>
</evidence>
<sequence>MWCSGPVQPGSDRRTWQRYIALGDSFTEGLSDPDPGTADAFVGWADRLAAHLADAAPGGDVEYANLAVRGRLLAQVLDEQVPVALAAEPDLVSLVAGGNDLLRPGVDPDRLAADLERAVVAFRDAGADVLLATGVDPRQTPIIRRTRGRVAVFNAHLWSIAARHGAVVLDQWGAAWLQDARMWDPGDRIHLTAEGHRRTALAAAAALGVPVADDVDWRTPLDPAPPKAVREVAAQELAWVRGFVLPWIGRRLTGRSSGDGRAAKRPVPVPLHRSAQLR</sequence>
<feature type="region of interest" description="Disordered" evidence="1">
    <location>
        <begin position="256"/>
        <end position="278"/>
    </location>
</feature>
<dbReference type="Gene3D" id="3.40.50.1110">
    <property type="entry name" value="SGNH hydrolase"/>
    <property type="match status" value="1"/>
</dbReference>
<evidence type="ECO:0000313" key="3">
    <source>
        <dbReference type="EMBL" id="TWH72008.1"/>
    </source>
</evidence>
<name>A0A562IM76_9ACTN</name>
<feature type="domain" description="SGNH hydrolase-type esterase" evidence="2">
    <location>
        <begin position="21"/>
        <end position="198"/>
    </location>
</feature>
<dbReference type="Pfam" id="PF13472">
    <property type="entry name" value="Lipase_GDSL_2"/>
    <property type="match status" value="1"/>
</dbReference>
<dbReference type="PANTHER" id="PTHR43784:SF2">
    <property type="entry name" value="GDSL-LIKE LIPASE_ACYLHYDROLASE, PUTATIVE (AFU_ORTHOLOGUE AFUA_2G00820)-RELATED"/>
    <property type="match status" value="1"/>
</dbReference>
<dbReference type="EMBL" id="VLKF01000001">
    <property type="protein sequence ID" value="TWH72008.1"/>
    <property type="molecule type" value="Genomic_DNA"/>
</dbReference>
<gene>
    <name evidence="3" type="ORF">JD78_00511</name>
</gene>
<reference evidence="3 4" key="1">
    <citation type="submission" date="2019-07" db="EMBL/GenBank/DDBJ databases">
        <title>R&amp;d 2014.</title>
        <authorList>
            <person name="Klenk H.-P."/>
        </authorList>
    </citation>
    <scope>NUCLEOTIDE SEQUENCE [LARGE SCALE GENOMIC DNA]</scope>
    <source>
        <strain evidence="3 4">DSM 45764</strain>
    </source>
</reference>
<dbReference type="Proteomes" id="UP000321490">
    <property type="component" value="Unassembled WGS sequence"/>
</dbReference>
<organism evidence="3 4">
    <name type="scientific">Modestobacter roseus</name>
    <dbReference type="NCBI Taxonomy" id="1181884"/>
    <lineage>
        <taxon>Bacteria</taxon>
        <taxon>Bacillati</taxon>
        <taxon>Actinomycetota</taxon>
        <taxon>Actinomycetes</taxon>
        <taxon>Geodermatophilales</taxon>
        <taxon>Geodermatophilaceae</taxon>
        <taxon>Modestobacter</taxon>
    </lineage>
</organism>
<dbReference type="CDD" id="cd01832">
    <property type="entry name" value="SGNH_hydrolase_like_1"/>
    <property type="match status" value="1"/>
</dbReference>
<evidence type="ECO:0000313" key="4">
    <source>
        <dbReference type="Proteomes" id="UP000321490"/>
    </source>
</evidence>
<dbReference type="SUPFAM" id="SSF52266">
    <property type="entry name" value="SGNH hydrolase"/>
    <property type="match status" value="1"/>
</dbReference>
<dbReference type="PANTHER" id="PTHR43784">
    <property type="entry name" value="GDSL-LIKE LIPASE/ACYLHYDROLASE, PUTATIVE (AFU_ORTHOLOGUE AFUA_2G00820)-RELATED"/>
    <property type="match status" value="1"/>
</dbReference>
<dbReference type="InterPro" id="IPR053140">
    <property type="entry name" value="GDSL_Rv0518-like"/>
</dbReference>
<accession>A0A562IM76</accession>
<proteinExistence type="predicted"/>
<comment type="caution">
    <text evidence="3">The sequence shown here is derived from an EMBL/GenBank/DDBJ whole genome shotgun (WGS) entry which is preliminary data.</text>
</comment>
<evidence type="ECO:0000256" key="1">
    <source>
        <dbReference type="SAM" id="MobiDB-lite"/>
    </source>
</evidence>
<keyword evidence="4" id="KW-1185">Reference proteome</keyword>
<dbReference type="InterPro" id="IPR013830">
    <property type="entry name" value="SGNH_hydro"/>
</dbReference>